<protein>
    <submittedName>
        <fullName evidence="8">MFS transporter</fullName>
    </submittedName>
</protein>
<dbReference type="InterPro" id="IPR036259">
    <property type="entry name" value="MFS_trans_sf"/>
</dbReference>
<feature type="transmembrane region" description="Helical" evidence="6">
    <location>
        <begin position="343"/>
        <end position="361"/>
    </location>
</feature>
<feature type="transmembrane region" description="Helical" evidence="6">
    <location>
        <begin position="159"/>
        <end position="177"/>
    </location>
</feature>
<keyword evidence="3 6" id="KW-1133">Transmembrane helix</keyword>
<evidence type="ECO:0000256" key="2">
    <source>
        <dbReference type="ARBA" id="ARBA00022692"/>
    </source>
</evidence>
<dbReference type="GO" id="GO:0005886">
    <property type="term" value="C:plasma membrane"/>
    <property type="evidence" value="ECO:0007669"/>
    <property type="project" value="UniProtKB-SubCell"/>
</dbReference>
<feature type="transmembrane region" description="Helical" evidence="6">
    <location>
        <begin position="33"/>
        <end position="59"/>
    </location>
</feature>
<name>A0A4R6RSM1_9MICO</name>
<dbReference type="RefSeq" id="WP_243736145.1">
    <property type="nucleotide sequence ID" value="NZ_CP080492.1"/>
</dbReference>
<dbReference type="SUPFAM" id="SSF103473">
    <property type="entry name" value="MFS general substrate transporter"/>
    <property type="match status" value="1"/>
</dbReference>
<evidence type="ECO:0000313" key="9">
    <source>
        <dbReference type="Proteomes" id="UP000295601"/>
    </source>
</evidence>
<evidence type="ECO:0000256" key="4">
    <source>
        <dbReference type="ARBA" id="ARBA00023136"/>
    </source>
</evidence>
<dbReference type="Proteomes" id="UP000295601">
    <property type="component" value="Unassembled WGS sequence"/>
</dbReference>
<feature type="compositionally biased region" description="Basic and acidic residues" evidence="5">
    <location>
        <begin position="1"/>
        <end position="13"/>
    </location>
</feature>
<feature type="transmembrane region" description="Helical" evidence="6">
    <location>
        <begin position="65"/>
        <end position="85"/>
    </location>
</feature>
<organism evidence="8 9">
    <name type="scientific">Leucobacter luti</name>
    <dbReference type="NCBI Taxonomy" id="340320"/>
    <lineage>
        <taxon>Bacteria</taxon>
        <taxon>Bacillati</taxon>
        <taxon>Actinomycetota</taxon>
        <taxon>Actinomycetes</taxon>
        <taxon>Micrococcales</taxon>
        <taxon>Microbacteriaceae</taxon>
        <taxon>Leucobacter</taxon>
    </lineage>
</organism>
<evidence type="ECO:0000256" key="1">
    <source>
        <dbReference type="ARBA" id="ARBA00004651"/>
    </source>
</evidence>
<keyword evidence="4 6" id="KW-0472">Membrane</keyword>
<evidence type="ECO:0000256" key="5">
    <source>
        <dbReference type="SAM" id="MobiDB-lite"/>
    </source>
</evidence>
<dbReference type="Gene3D" id="1.20.1250.20">
    <property type="entry name" value="MFS general substrate transporter like domains"/>
    <property type="match status" value="1"/>
</dbReference>
<evidence type="ECO:0000256" key="6">
    <source>
        <dbReference type="SAM" id="Phobius"/>
    </source>
</evidence>
<feature type="transmembrane region" description="Helical" evidence="6">
    <location>
        <begin position="367"/>
        <end position="390"/>
    </location>
</feature>
<reference evidence="8 9" key="1">
    <citation type="submission" date="2019-03" db="EMBL/GenBank/DDBJ databases">
        <title>Genomic analyses of the natural microbiome of Caenorhabditis elegans.</title>
        <authorList>
            <person name="Samuel B."/>
        </authorList>
    </citation>
    <scope>NUCLEOTIDE SEQUENCE [LARGE SCALE GENOMIC DNA]</scope>
    <source>
        <strain evidence="8 9">JUb18</strain>
    </source>
</reference>
<dbReference type="PANTHER" id="PTHR23534:SF1">
    <property type="entry name" value="MAJOR FACILITATOR SUPERFAMILY PROTEIN"/>
    <property type="match status" value="1"/>
</dbReference>
<keyword evidence="9" id="KW-1185">Reference proteome</keyword>
<feature type="transmembrane region" description="Helical" evidence="6">
    <location>
        <begin position="97"/>
        <end position="115"/>
    </location>
</feature>
<dbReference type="InterPro" id="IPR011701">
    <property type="entry name" value="MFS"/>
</dbReference>
<sequence length="457" mass="45630">MSTAEPQKRDRTASAEQLSRAPSVHNPLQRRMVIVLSLATILGGLGVGASLSAGALLIAEITGNPALSGFGSTMNAVGAALAGMPLAKLAASRGRRVALATGNAIAVVGAVLVVVASALHWSVLLFFGLAVLGIAVAVQLQSRFAAADLAVPERRARDLSLVVWSITIGAVTGPNLIGPGEVLGEALGLPGLAGIFFFTIAAQIAAGLVVWIGLRPDPLLEARRLERLSVTNLSVAEASAAAETAQAEAAVAAAESPAERAASAATATSKARAAALPQFLAISLVALGHAVMVGLMAMTPLHLTGHGGSITLVGLTISLHIAGMYALSPVFGMLTSKWGATPVILGGFGVLGIAALGTGFGGESVPVIQGALILLGIGWCMVTVAGAALVTELTPSGDRPRRQGQSDTSMNAAGALFGAASGALFAAGGFPLVSMVAGVLIVAGAVVAVRLFVLRRG</sequence>
<comment type="caution">
    <text evidence="8">The sequence shown here is derived from an EMBL/GenBank/DDBJ whole genome shotgun (WGS) entry which is preliminary data.</text>
</comment>
<dbReference type="InterPro" id="IPR020846">
    <property type="entry name" value="MFS_dom"/>
</dbReference>
<evidence type="ECO:0000313" key="8">
    <source>
        <dbReference type="EMBL" id="TDP89277.1"/>
    </source>
</evidence>
<comment type="subcellular location">
    <subcellularLocation>
        <location evidence="1">Cell membrane</location>
        <topology evidence="1">Multi-pass membrane protein</topology>
    </subcellularLocation>
</comment>
<dbReference type="PROSITE" id="PS50850">
    <property type="entry name" value="MFS"/>
    <property type="match status" value="1"/>
</dbReference>
<dbReference type="GO" id="GO:0022857">
    <property type="term" value="F:transmembrane transporter activity"/>
    <property type="evidence" value="ECO:0007669"/>
    <property type="project" value="InterPro"/>
</dbReference>
<dbReference type="EMBL" id="SNYA01000010">
    <property type="protein sequence ID" value="TDP89277.1"/>
    <property type="molecule type" value="Genomic_DNA"/>
</dbReference>
<keyword evidence="2 6" id="KW-0812">Transmembrane</keyword>
<feature type="transmembrane region" description="Helical" evidence="6">
    <location>
        <begin position="310"/>
        <end position="331"/>
    </location>
</feature>
<evidence type="ECO:0000256" key="3">
    <source>
        <dbReference type="ARBA" id="ARBA00022989"/>
    </source>
</evidence>
<feature type="domain" description="Major facilitator superfamily (MFS) profile" evidence="7">
    <location>
        <begin position="32"/>
        <end position="456"/>
    </location>
</feature>
<feature type="transmembrane region" description="Helical" evidence="6">
    <location>
        <begin position="410"/>
        <end position="427"/>
    </location>
</feature>
<feature type="transmembrane region" description="Helical" evidence="6">
    <location>
        <begin position="279"/>
        <end position="298"/>
    </location>
</feature>
<gene>
    <name evidence="8" type="ORF">EDF62_3359</name>
</gene>
<accession>A0A4R6RSM1</accession>
<dbReference type="Pfam" id="PF07690">
    <property type="entry name" value="MFS_1"/>
    <property type="match status" value="1"/>
</dbReference>
<evidence type="ECO:0000259" key="7">
    <source>
        <dbReference type="PROSITE" id="PS50850"/>
    </source>
</evidence>
<proteinExistence type="predicted"/>
<feature type="transmembrane region" description="Helical" evidence="6">
    <location>
        <begin position="189"/>
        <end position="214"/>
    </location>
</feature>
<dbReference type="AlphaFoldDB" id="A0A4R6RSM1"/>
<dbReference type="PANTHER" id="PTHR23534">
    <property type="entry name" value="MFS PERMEASE"/>
    <property type="match status" value="1"/>
</dbReference>
<feature type="transmembrane region" description="Helical" evidence="6">
    <location>
        <begin position="433"/>
        <end position="453"/>
    </location>
</feature>
<feature type="region of interest" description="Disordered" evidence="5">
    <location>
        <begin position="1"/>
        <end position="21"/>
    </location>
</feature>
<feature type="transmembrane region" description="Helical" evidence="6">
    <location>
        <begin position="121"/>
        <end position="138"/>
    </location>
</feature>